<evidence type="ECO:0000256" key="1">
    <source>
        <dbReference type="SAM" id="Phobius"/>
    </source>
</evidence>
<proteinExistence type="predicted"/>
<name>A0A2P2QTK3_RHIMU</name>
<organism evidence="2">
    <name type="scientific">Rhizophora mucronata</name>
    <name type="common">Asiatic mangrove</name>
    <dbReference type="NCBI Taxonomy" id="61149"/>
    <lineage>
        <taxon>Eukaryota</taxon>
        <taxon>Viridiplantae</taxon>
        <taxon>Streptophyta</taxon>
        <taxon>Embryophyta</taxon>
        <taxon>Tracheophyta</taxon>
        <taxon>Spermatophyta</taxon>
        <taxon>Magnoliopsida</taxon>
        <taxon>eudicotyledons</taxon>
        <taxon>Gunneridae</taxon>
        <taxon>Pentapetalae</taxon>
        <taxon>rosids</taxon>
        <taxon>fabids</taxon>
        <taxon>Malpighiales</taxon>
        <taxon>Rhizophoraceae</taxon>
        <taxon>Rhizophora</taxon>
    </lineage>
</organism>
<keyword evidence="1" id="KW-1133">Transmembrane helix</keyword>
<feature type="transmembrane region" description="Helical" evidence="1">
    <location>
        <begin position="30"/>
        <end position="46"/>
    </location>
</feature>
<accession>A0A2P2QTK3</accession>
<protein>
    <submittedName>
        <fullName evidence="2">Uncharacterized protein</fullName>
    </submittedName>
</protein>
<dbReference type="AlphaFoldDB" id="A0A2P2QTK3"/>
<keyword evidence="1" id="KW-0812">Transmembrane</keyword>
<evidence type="ECO:0000313" key="2">
    <source>
        <dbReference type="EMBL" id="MBX70221.1"/>
    </source>
</evidence>
<sequence length="62" mass="7391">MFLNLEIVSFLHHCSFMLCILQVSTFPLDMVILCNKYAALFIYFWVRTCTYIQTNKHIQKQA</sequence>
<keyword evidence="1" id="KW-0472">Membrane</keyword>
<dbReference type="EMBL" id="GGEC01089737">
    <property type="protein sequence ID" value="MBX70221.1"/>
    <property type="molecule type" value="Transcribed_RNA"/>
</dbReference>
<reference evidence="2" key="1">
    <citation type="submission" date="2018-02" db="EMBL/GenBank/DDBJ databases">
        <title>Rhizophora mucronata_Transcriptome.</title>
        <authorList>
            <person name="Meera S.P."/>
            <person name="Sreeshan A."/>
            <person name="Augustine A."/>
        </authorList>
    </citation>
    <scope>NUCLEOTIDE SEQUENCE</scope>
    <source>
        <tissue evidence="2">Leaf</tissue>
    </source>
</reference>